<evidence type="ECO:0000256" key="2">
    <source>
        <dbReference type="ARBA" id="ARBA00022679"/>
    </source>
</evidence>
<dbReference type="Gene3D" id="3.30.420.40">
    <property type="match status" value="1"/>
</dbReference>
<dbReference type="SUPFAM" id="SSF53067">
    <property type="entry name" value="Actin-like ATPase domain"/>
    <property type="match status" value="2"/>
</dbReference>
<comment type="cofactor">
    <cofactor evidence="1">
        <name>Mg(2+)</name>
        <dbReference type="ChEBI" id="CHEBI:18420"/>
    </cofactor>
</comment>
<dbReference type="EC" id="2.7.7.72" evidence="12"/>
<feature type="domain" description="tRNA nucleotidyltransferase/poly(A) polymerase RNA and SrmB- binding" evidence="11">
    <location>
        <begin position="182"/>
        <end position="229"/>
    </location>
</feature>
<evidence type="ECO:0000313" key="12">
    <source>
        <dbReference type="EMBL" id="QLI05453.1"/>
    </source>
</evidence>
<dbReference type="InterPro" id="IPR050264">
    <property type="entry name" value="Bact_CCA-adding_enz_type3_sf"/>
</dbReference>
<dbReference type="GO" id="GO:0000049">
    <property type="term" value="F:tRNA binding"/>
    <property type="evidence" value="ECO:0007669"/>
    <property type="project" value="TreeGrafter"/>
</dbReference>
<dbReference type="PANTHER" id="PTHR46173">
    <property type="entry name" value="CCA TRNA NUCLEOTIDYLTRANSFERASE 1, MITOCHONDRIAL"/>
    <property type="match status" value="1"/>
</dbReference>
<dbReference type="Gene3D" id="3.30.460.10">
    <property type="entry name" value="Beta Polymerase, domain 2"/>
    <property type="match status" value="1"/>
</dbReference>
<dbReference type="Proteomes" id="UP000509414">
    <property type="component" value="Chromosome"/>
</dbReference>
<dbReference type="InterPro" id="IPR043519">
    <property type="entry name" value="NT_sf"/>
</dbReference>
<organism evidence="12 13">
    <name type="scientific">Candidatus Campylobacter infans</name>
    <dbReference type="NCBI Taxonomy" id="2561898"/>
    <lineage>
        <taxon>Bacteria</taxon>
        <taxon>Pseudomonadati</taxon>
        <taxon>Campylobacterota</taxon>
        <taxon>Epsilonproteobacteria</taxon>
        <taxon>Campylobacterales</taxon>
        <taxon>Campylobacteraceae</taxon>
        <taxon>Campylobacter</taxon>
    </lineage>
</organism>
<dbReference type="Gene3D" id="3.30.420.150">
    <property type="entry name" value="Exopolyphosphatase. Domain 2"/>
    <property type="match status" value="1"/>
</dbReference>
<evidence type="ECO:0000313" key="13">
    <source>
        <dbReference type="Proteomes" id="UP000509414"/>
    </source>
</evidence>
<dbReference type="InterPro" id="IPR043129">
    <property type="entry name" value="ATPase_NBD"/>
</dbReference>
<keyword evidence="6" id="KW-0547">Nucleotide-binding</keyword>
<evidence type="ECO:0000256" key="5">
    <source>
        <dbReference type="ARBA" id="ARBA00022723"/>
    </source>
</evidence>
<evidence type="ECO:0000256" key="1">
    <source>
        <dbReference type="ARBA" id="ARBA00001946"/>
    </source>
</evidence>
<dbReference type="AlphaFoldDB" id="A0A7H9CH47"/>
<comment type="similarity">
    <text evidence="8">Belongs to the tRNA nucleotidyltransferase/poly(A) polymerase family.</text>
</comment>
<dbReference type="GO" id="GO:0008033">
    <property type="term" value="P:tRNA processing"/>
    <property type="evidence" value="ECO:0007669"/>
    <property type="project" value="UniProtKB-KW"/>
</dbReference>
<reference evidence="12 13" key="1">
    <citation type="submission" date="2020-02" db="EMBL/GenBank/DDBJ databases">
        <title>Complete genome sequence of the novel Campylobacter species Candidatus Campylobacter infans.</title>
        <authorList>
            <person name="Duim B."/>
            <person name="Zomer A."/>
            <person name="van der Graaf L."/>
            <person name="Wagenaar J."/>
        </authorList>
    </citation>
    <scope>NUCLEOTIDE SEQUENCE [LARGE SCALE GENOMIC DNA]</scope>
    <source>
        <strain evidence="12 13">19S00001</strain>
    </source>
</reference>
<keyword evidence="5" id="KW-0479">Metal-binding</keyword>
<dbReference type="GO" id="GO:0000166">
    <property type="term" value="F:nucleotide binding"/>
    <property type="evidence" value="ECO:0007669"/>
    <property type="project" value="UniProtKB-KW"/>
</dbReference>
<evidence type="ECO:0000259" key="10">
    <source>
        <dbReference type="Pfam" id="PF02541"/>
    </source>
</evidence>
<dbReference type="GO" id="GO:0046872">
    <property type="term" value="F:metal ion binding"/>
    <property type="evidence" value="ECO:0007669"/>
    <property type="project" value="UniProtKB-KW"/>
</dbReference>
<keyword evidence="7" id="KW-0460">Magnesium</keyword>
<evidence type="ECO:0000259" key="11">
    <source>
        <dbReference type="Pfam" id="PF12627"/>
    </source>
</evidence>
<dbReference type="Pfam" id="PF01743">
    <property type="entry name" value="PolyA_pol"/>
    <property type="match status" value="1"/>
</dbReference>
<dbReference type="EMBL" id="CP049075">
    <property type="protein sequence ID" value="QLI05453.1"/>
    <property type="molecule type" value="Genomic_DNA"/>
</dbReference>
<dbReference type="GO" id="GO:0004810">
    <property type="term" value="F:CCA tRNA nucleotidyltransferase activity"/>
    <property type="evidence" value="ECO:0007669"/>
    <property type="project" value="UniProtKB-EC"/>
</dbReference>
<dbReference type="PANTHER" id="PTHR46173:SF1">
    <property type="entry name" value="CCA TRNA NUCLEOTIDYLTRANSFERASE 1, MITOCHONDRIAL"/>
    <property type="match status" value="1"/>
</dbReference>
<keyword evidence="8" id="KW-0694">RNA-binding</keyword>
<feature type="domain" description="Poly A polymerase head" evidence="9">
    <location>
        <begin position="30"/>
        <end position="149"/>
    </location>
</feature>
<dbReference type="SUPFAM" id="SSF81891">
    <property type="entry name" value="Poly A polymerase C-terminal region-like"/>
    <property type="match status" value="1"/>
</dbReference>
<dbReference type="CDD" id="cd05398">
    <property type="entry name" value="NT_ClassII-CCAase"/>
    <property type="match status" value="1"/>
</dbReference>
<evidence type="ECO:0000256" key="3">
    <source>
        <dbReference type="ARBA" id="ARBA00022694"/>
    </source>
</evidence>
<dbReference type="InterPro" id="IPR032828">
    <property type="entry name" value="PolyA_RNA-bd"/>
</dbReference>
<dbReference type="RefSeq" id="WP_179974675.1">
    <property type="nucleotide sequence ID" value="NZ_CP049075.1"/>
</dbReference>
<dbReference type="InterPro" id="IPR002646">
    <property type="entry name" value="PolA_pol_head_dom"/>
</dbReference>
<dbReference type="Pfam" id="PF02541">
    <property type="entry name" value="Ppx-GppA"/>
    <property type="match status" value="1"/>
</dbReference>
<feature type="domain" description="Ppx/GppA phosphatase N-terminal" evidence="10">
    <location>
        <begin position="465"/>
        <end position="691"/>
    </location>
</feature>
<dbReference type="Pfam" id="PF12627">
    <property type="entry name" value="PolyA_pol_RNAbd"/>
    <property type="match status" value="1"/>
</dbReference>
<keyword evidence="4 12" id="KW-0548">Nucleotidyltransferase</keyword>
<gene>
    <name evidence="12" type="primary">cca</name>
    <name evidence="12" type="ORF">CINF_0948</name>
</gene>
<dbReference type="SUPFAM" id="SSF81301">
    <property type="entry name" value="Nucleotidyltransferase"/>
    <property type="match status" value="1"/>
</dbReference>
<dbReference type="KEGG" id="cinf:CINF_0948"/>
<evidence type="ECO:0000256" key="7">
    <source>
        <dbReference type="ARBA" id="ARBA00022842"/>
    </source>
</evidence>
<evidence type="ECO:0000256" key="4">
    <source>
        <dbReference type="ARBA" id="ARBA00022695"/>
    </source>
</evidence>
<evidence type="ECO:0000256" key="6">
    <source>
        <dbReference type="ARBA" id="ARBA00022741"/>
    </source>
</evidence>
<dbReference type="InterPro" id="IPR003695">
    <property type="entry name" value="Ppx_GppA_N"/>
</dbReference>
<accession>A0A7H9CH47</accession>
<keyword evidence="2 8" id="KW-0808">Transferase</keyword>
<dbReference type="Gene3D" id="1.10.3090.10">
    <property type="entry name" value="cca-adding enzyme, domain 2"/>
    <property type="match status" value="1"/>
</dbReference>
<keyword evidence="13" id="KW-1185">Reference proteome</keyword>
<sequence length="705" mass="78925">MQKYKTDLKICQNSDLGELLNILLPHTKRAYFVGGCVRDSLLGIECVDFDIEIYDISPKDFENLMQKHGALGVGKSFFVYKWRNFDLALARVESKNGRGHKAFSVNVCDDERKASSRRDFSINAIMVNIFNGELLDFYDGINDLKHKILKIVDEKSFKDDSLRVLRAIQFASRFNLNIEAKSIQIMRQIDISDLSSERIRMELYKFFNAKNYIKGVKALKELNLDEKIFGVKIPLNFAKTANTHHKITQNPLCFLYDLSVKFPNLNIIKGCESVLKQPVLKSKSTKNLLKLALKMPLKEWLGLNTSALINKAKKLKIYDKKLSININSANFKNLSPKQKSLAIENAQKIAINARANAHKKALFLGIDLGSNTLRACIINQDEKILFSFERIVGSAKNLSQNGLADDAKARIKKALGEFKAELKSWLDDFFKNTSEHLGQSLASNPYKNFNKISNTIMPIYYYGAATQAFRISKNAKDFFKEIKNELKISFNIINASTEAALTRQGITNRACILGINFKNALFVDLGGASTEISNNAHFKSFDFGIVTFSQNALFDIDLSKAFSSKNPQNKELLKAKNLAKNCVSEAKNYANSFDLECVILTSGVPTSVAAVLKRISYANYDARLINGVSLSLTDLEKSAQIIASARSPELLVGKDRANLVLGGILLLSELLANLNAPFIVIDDGLREGISLALKNRNLARKTLKF</sequence>
<evidence type="ECO:0000256" key="8">
    <source>
        <dbReference type="RuleBase" id="RU003953"/>
    </source>
</evidence>
<evidence type="ECO:0000259" key="9">
    <source>
        <dbReference type="Pfam" id="PF01743"/>
    </source>
</evidence>
<proteinExistence type="inferred from homology"/>
<protein>
    <submittedName>
        <fullName evidence="12">Multifunctional tRNA nucleotidyl transferase / 2'3'-cyclic phosphodiesterase / 2'nucleotidase / phosphatase</fullName>
        <ecNumber evidence="12">2.7.7.72</ecNumber>
    </submittedName>
</protein>
<keyword evidence="3" id="KW-0819">tRNA processing</keyword>
<name>A0A7H9CH47_9BACT</name>